<name>A0A1E7X7A2_9BURK</name>
<keyword evidence="2" id="KW-0255">Endonuclease</keyword>
<dbReference type="AlphaFoldDB" id="A0A1E7X7A2"/>
<dbReference type="InterPro" id="IPR011335">
    <property type="entry name" value="Restrct_endonuc-II-like"/>
</dbReference>
<reference evidence="3" key="1">
    <citation type="journal article" date="2016" name="Front. Microbiol.">
        <title>Molecular Keys to the Janthinobacterium and Duganella spp. Interaction with the Plant Pathogen Fusarium graminearum.</title>
        <authorList>
            <person name="Haack F.S."/>
            <person name="Poehlein A."/>
            <person name="Kroger C."/>
            <person name="Voigt C.A."/>
            <person name="Piepenbring M."/>
            <person name="Bode H.B."/>
            <person name="Daniel R."/>
            <person name="Schafer W."/>
            <person name="Streit W.R."/>
        </authorList>
    </citation>
    <scope>NUCLEOTIDE SEQUENCE [LARGE SCALE GENOMIC DNA]</scope>
    <source>
        <strain evidence="3">T54</strain>
    </source>
</reference>
<dbReference type="GO" id="GO:0004519">
    <property type="term" value="F:endonuclease activity"/>
    <property type="evidence" value="ECO:0007669"/>
    <property type="project" value="UniProtKB-KW"/>
</dbReference>
<evidence type="ECO:0000313" key="3">
    <source>
        <dbReference type="Proteomes" id="UP000175989"/>
    </source>
</evidence>
<dbReference type="InterPro" id="IPR007560">
    <property type="entry name" value="Restrct_endonuc_IV_Mrr"/>
</dbReference>
<dbReference type="Proteomes" id="UP000175989">
    <property type="component" value="Unassembled WGS sequence"/>
</dbReference>
<evidence type="ECO:0000313" key="2">
    <source>
        <dbReference type="EMBL" id="OFA09043.1"/>
    </source>
</evidence>
<sequence length="273" mass="31209">MIEDPYPPDWKALQAGVARLFNEIGLTAKTEQKLTTPRGEVEVDVFAVDDASVDKIRYLVECKNWNSAIPQTVVHAFTTVMAETGANIGFIVSQKGLQVGAERYTNSTNIVGMTYLELQQRYFSIWWERWFCGQVGDVGESLEGFVEPYNPRRDELVARMTHEQSCHFDALLHRYGTFGLVMGHMNMAKYVNMATWPAERNRMAHKPESVGQYIAEILEPHWPHFGWKATTFRDLMAEIIGHLRAADEAFRRVFGGDIDEVYERAQNAPLQME</sequence>
<organism evidence="2 3">
    <name type="scientific">Duganella phyllosphaerae</name>
    <dbReference type="NCBI Taxonomy" id="762836"/>
    <lineage>
        <taxon>Bacteria</taxon>
        <taxon>Pseudomonadati</taxon>
        <taxon>Pseudomonadota</taxon>
        <taxon>Betaproteobacteria</taxon>
        <taxon>Burkholderiales</taxon>
        <taxon>Oxalobacteraceae</taxon>
        <taxon>Telluria group</taxon>
        <taxon>Duganella</taxon>
    </lineage>
</organism>
<dbReference type="GO" id="GO:0009307">
    <property type="term" value="P:DNA restriction-modification system"/>
    <property type="evidence" value="ECO:0007669"/>
    <property type="project" value="InterPro"/>
</dbReference>
<accession>A0A1E7X7A2</accession>
<dbReference type="EMBL" id="LROM01000024">
    <property type="protein sequence ID" value="OFA09043.1"/>
    <property type="molecule type" value="Genomic_DNA"/>
</dbReference>
<dbReference type="SUPFAM" id="SSF52980">
    <property type="entry name" value="Restriction endonuclease-like"/>
    <property type="match status" value="1"/>
</dbReference>
<dbReference type="OrthoDB" id="8456870at2"/>
<gene>
    <name evidence="2" type="ORF">DUPY_02850</name>
</gene>
<protein>
    <submittedName>
        <fullName evidence="2">Restriction endonuclease</fullName>
    </submittedName>
</protein>
<evidence type="ECO:0000259" key="1">
    <source>
        <dbReference type="Pfam" id="PF04471"/>
    </source>
</evidence>
<dbReference type="GO" id="GO:0003677">
    <property type="term" value="F:DNA binding"/>
    <property type="evidence" value="ECO:0007669"/>
    <property type="project" value="InterPro"/>
</dbReference>
<dbReference type="RefSeq" id="WP_070245932.1">
    <property type="nucleotide sequence ID" value="NZ_LROM01000024.1"/>
</dbReference>
<keyword evidence="2" id="KW-0378">Hydrolase</keyword>
<feature type="domain" description="Restriction endonuclease type IV Mrr" evidence="1">
    <location>
        <begin position="9"/>
        <end position="118"/>
    </location>
</feature>
<keyword evidence="3" id="KW-1185">Reference proteome</keyword>
<keyword evidence="2" id="KW-0540">Nuclease</keyword>
<dbReference type="Pfam" id="PF04471">
    <property type="entry name" value="Mrr_cat"/>
    <property type="match status" value="1"/>
</dbReference>
<dbReference type="PATRIC" id="fig|762836.4.peg.304"/>
<proteinExistence type="predicted"/>
<comment type="caution">
    <text evidence="2">The sequence shown here is derived from an EMBL/GenBank/DDBJ whole genome shotgun (WGS) entry which is preliminary data.</text>
</comment>